<gene>
    <name evidence="2" type="ORF">Chro_2483</name>
</gene>
<dbReference type="HOGENOM" id="CLU_720995_0_0_3"/>
<accession>K9U0K6</accession>
<keyword evidence="1" id="KW-1133">Transmembrane helix</keyword>
<keyword evidence="3" id="KW-1185">Reference proteome</keyword>
<evidence type="ECO:0000256" key="1">
    <source>
        <dbReference type="SAM" id="Phobius"/>
    </source>
</evidence>
<feature type="transmembrane region" description="Helical" evidence="1">
    <location>
        <begin position="174"/>
        <end position="206"/>
    </location>
</feature>
<protein>
    <recommendedName>
        <fullName evidence="4">O-antigen polymerase</fullName>
    </recommendedName>
</protein>
<dbReference type="AlphaFoldDB" id="K9U0K6"/>
<feature type="transmembrane region" description="Helical" evidence="1">
    <location>
        <begin position="76"/>
        <end position="106"/>
    </location>
</feature>
<evidence type="ECO:0000313" key="3">
    <source>
        <dbReference type="Proteomes" id="UP000010384"/>
    </source>
</evidence>
<dbReference type="EMBL" id="CP003597">
    <property type="protein sequence ID" value="AFY87966.1"/>
    <property type="molecule type" value="Genomic_DNA"/>
</dbReference>
<dbReference type="RefSeq" id="WP_015154514.1">
    <property type="nucleotide sequence ID" value="NC_019695.1"/>
</dbReference>
<proteinExistence type="predicted"/>
<sequence>MEISKRINSTKAGGIREQLNYFRYALILYCLVVIFVIPFRSFFPHAKLFLPIIAFILILQLIVYKTKIKLIDTIIVCLILIASSLPVSSLVLFRYTLPICFILIGFNDNKPTLLKRNYLTILYWICLPSILYQLVVYRNQFFDGVARITLSVGDHNISGLFMLLFFFFCYKNKFRIGIVLSLLCVGLFLSRNYFISICVFFLILLFEAPFSKILSKIHFAYIFITVNFLVILLSYYWITNVETSSLLYDSGASRLFSFSSFNDSSNLDRFEANVFLIQSYLNNPILAFQGYRDTYASVFQPLRLLIHQSFLEVFAYTGVPFSCLYFFGFVRVVMRFYHKDNFKYIYSYLTFTLFLHSSLQGATLTLFILILSLPSKSKRLHPY</sequence>
<feature type="transmembrane region" description="Helical" evidence="1">
    <location>
        <begin position="21"/>
        <end position="42"/>
    </location>
</feature>
<feature type="transmembrane region" description="Helical" evidence="1">
    <location>
        <begin position="118"/>
        <end position="136"/>
    </location>
</feature>
<feature type="transmembrane region" description="Helical" evidence="1">
    <location>
        <begin position="345"/>
        <end position="373"/>
    </location>
</feature>
<dbReference type="KEGG" id="cthe:Chro_2483"/>
<dbReference type="InParanoid" id="K9U0K6"/>
<feature type="transmembrane region" description="Helical" evidence="1">
    <location>
        <begin position="313"/>
        <end position="333"/>
    </location>
</feature>
<feature type="transmembrane region" description="Helical" evidence="1">
    <location>
        <begin position="148"/>
        <end position="168"/>
    </location>
</feature>
<evidence type="ECO:0008006" key="4">
    <source>
        <dbReference type="Google" id="ProtNLM"/>
    </source>
</evidence>
<dbReference type="STRING" id="251229.Chro_2483"/>
<feature type="transmembrane region" description="Helical" evidence="1">
    <location>
        <begin position="218"/>
        <end position="238"/>
    </location>
</feature>
<dbReference type="Proteomes" id="UP000010384">
    <property type="component" value="Chromosome"/>
</dbReference>
<evidence type="ECO:0000313" key="2">
    <source>
        <dbReference type="EMBL" id="AFY87966.1"/>
    </source>
</evidence>
<keyword evidence="1" id="KW-0812">Transmembrane</keyword>
<keyword evidence="1" id="KW-0472">Membrane</keyword>
<name>K9U0K6_CHRTP</name>
<organism evidence="2 3">
    <name type="scientific">Chroococcidiopsis thermalis (strain PCC 7203)</name>
    <dbReference type="NCBI Taxonomy" id="251229"/>
    <lineage>
        <taxon>Bacteria</taxon>
        <taxon>Bacillati</taxon>
        <taxon>Cyanobacteriota</taxon>
        <taxon>Cyanophyceae</taxon>
        <taxon>Chroococcidiopsidales</taxon>
        <taxon>Chroococcidiopsidaceae</taxon>
        <taxon>Chroococcidiopsis</taxon>
    </lineage>
</organism>
<feature type="transmembrane region" description="Helical" evidence="1">
    <location>
        <begin position="48"/>
        <end position="64"/>
    </location>
</feature>
<reference evidence="2 3" key="1">
    <citation type="submission" date="2012-06" db="EMBL/GenBank/DDBJ databases">
        <title>Finished chromosome of genome of Chroococcidiopsis thermalis PCC 7203.</title>
        <authorList>
            <consortium name="US DOE Joint Genome Institute"/>
            <person name="Gugger M."/>
            <person name="Coursin T."/>
            <person name="Rippka R."/>
            <person name="Tandeau De Marsac N."/>
            <person name="Huntemann M."/>
            <person name="Wei C.-L."/>
            <person name="Han J."/>
            <person name="Detter J.C."/>
            <person name="Han C."/>
            <person name="Tapia R."/>
            <person name="Davenport K."/>
            <person name="Daligault H."/>
            <person name="Erkkila T."/>
            <person name="Gu W."/>
            <person name="Munk A.C.C."/>
            <person name="Teshima H."/>
            <person name="Xu Y."/>
            <person name="Chain P."/>
            <person name="Chen A."/>
            <person name="Krypides N."/>
            <person name="Mavromatis K."/>
            <person name="Markowitz V."/>
            <person name="Szeto E."/>
            <person name="Ivanova N."/>
            <person name="Mikhailova N."/>
            <person name="Ovchinnikova G."/>
            <person name="Pagani I."/>
            <person name="Pati A."/>
            <person name="Goodwin L."/>
            <person name="Peters L."/>
            <person name="Pitluck S."/>
            <person name="Woyke T."/>
            <person name="Kerfeld C."/>
        </authorList>
    </citation>
    <scope>NUCLEOTIDE SEQUENCE [LARGE SCALE GENOMIC DNA]</scope>
    <source>
        <strain evidence="2 3">PCC 7203</strain>
    </source>
</reference>